<evidence type="ECO:0000313" key="2">
    <source>
        <dbReference type="EMBL" id="KAJ7213393.1"/>
    </source>
</evidence>
<dbReference type="InterPro" id="IPR043708">
    <property type="entry name" value="DUF5648"/>
</dbReference>
<accession>A0AAD6YCC6</accession>
<dbReference type="AlphaFoldDB" id="A0AAD6YCC6"/>
<organism evidence="2 3">
    <name type="scientific">Mycena pura</name>
    <dbReference type="NCBI Taxonomy" id="153505"/>
    <lineage>
        <taxon>Eukaryota</taxon>
        <taxon>Fungi</taxon>
        <taxon>Dikarya</taxon>
        <taxon>Basidiomycota</taxon>
        <taxon>Agaricomycotina</taxon>
        <taxon>Agaricomycetes</taxon>
        <taxon>Agaricomycetidae</taxon>
        <taxon>Agaricales</taxon>
        <taxon>Marasmiineae</taxon>
        <taxon>Mycenaceae</taxon>
        <taxon>Mycena</taxon>
    </lineage>
</organism>
<sequence>MSVPCTVIPGSNLHLKPSILIRGMWTYYVSYYVGGEAKCSQFQQWLVTLHLPSQFHLLHPNFSMKFFFAVLLAAVTSVTGQWQCPSCPAIIPLFRSYSGVDVDHFYTATAKEVLSAGAETNQYIPEGIAAGIFPTQVAGSSPLFRLFKGSIIDHAYTASEAEVNALEEAGYTLKGSPGFVYTTQICNSVPLYGLFLVNNDHFYTTSAAEREKAITVDGYTDQNITAFVPVPGVSTEGDFC</sequence>
<name>A0AAD6YCC6_9AGAR</name>
<dbReference type="EMBL" id="JARJCW010000021">
    <property type="protein sequence ID" value="KAJ7213393.1"/>
    <property type="molecule type" value="Genomic_DNA"/>
</dbReference>
<protein>
    <recommendedName>
        <fullName evidence="1">DUF5648 domain-containing protein</fullName>
    </recommendedName>
</protein>
<gene>
    <name evidence="2" type="ORF">GGX14DRAFT_618590</name>
</gene>
<dbReference type="Proteomes" id="UP001219525">
    <property type="component" value="Unassembled WGS sequence"/>
</dbReference>
<evidence type="ECO:0000313" key="3">
    <source>
        <dbReference type="Proteomes" id="UP001219525"/>
    </source>
</evidence>
<dbReference type="Pfam" id="PF18885">
    <property type="entry name" value="DUF5648"/>
    <property type="match status" value="1"/>
</dbReference>
<comment type="caution">
    <text evidence="2">The sequence shown here is derived from an EMBL/GenBank/DDBJ whole genome shotgun (WGS) entry which is preliminary data.</text>
</comment>
<reference evidence="2" key="1">
    <citation type="submission" date="2023-03" db="EMBL/GenBank/DDBJ databases">
        <title>Massive genome expansion in bonnet fungi (Mycena s.s.) driven by repeated elements and novel gene families across ecological guilds.</title>
        <authorList>
            <consortium name="Lawrence Berkeley National Laboratory"/>
            <person name="Harder C.B."/>
            <person name="Miyauchi S."/>
            <person name="Viragh M."/>
            <person name="Kuo A."/>
            <person name="Thoen E."/>
            <person name="Andreopoulos B."/>
            <person name="Lu D."/>
            <person name="Skrede I."/>
            <person name="Drula E."/>
            <person name="Henrissat B."/>
            <person name="Morin E."/>
            <person name="Kohler A."/>
            <person name="Barry K."/>
            <person name="LaButti K."/>
            <person name="Morin E."/>
            <person name="Salamov A."/>
            <person name="Lipzen A."/>
            <person name="Mereny Z."/>
            <person name="Hegedus B."/>
            <person name="Baldrian P."/>
            <person name="Stursova M."/>
            <person name="Weitz H."/>
            <person name="Taylor A."/>
            <person name="Grigoriev I.V."/>
            <person name="Nagy L.G."/>
            <person name="Martin F."/>
            <person name="Kauserud H."/>
        </authorList>
    </citation>
    <scope>NUCLEOTIDE SEQUENCE</scope>
    <source>
        <strain evidence="2">9144</strain>
    </source>
</reference>
<keyword evidence="3" id="KW-1185">Reference proteome</keyword>
<proteinExistence type="predicted"/>
<evidence type="ECO:0000259" key="1">
    <source>
        <dbReference type="Pfam" id="PF18885"/>
    </source>
</evidence>
<feature type="domain" description="DUF5648" evidence="1">
    <location>
        <begin position="92"/>
        <end position="227"/>
    </location>
</feature>